<dbReference type="SUPFAM" id="SSF103642">
    <property type="entry name" value="Sec-C motif"/>
    <property type="match status" value="1"/>
</dbReference>
<name>A0A934M555_9CLOT</name>
<dbReference type="Pfam" id="PF02810">
    <property type="entry name" value="SEC-C"/>
    <property type="match status" value="1"/>
</dbReference>
<evidence type="ECO:0000313" key="2">
    <source>
        <dbReference type="Proteomes" id="UP000622687"/>
    </source>
</evidence>
<gene>
    <name evidence="1" type="ORF">I6U51_19875</name>
</gene>
<organism evidence="1 2">
    <name type="scientific">Clostridium aciditolerans</name>
    <dbReference type="NCBI Taxonomy" id="339861"/>
    <lineage>
        <taxon>Bacteria</taxon>
        <taxon>Bacillati</taxon>
        <taxon>Bacillota</taxon>
        <taxon>Clostridia</taxon>
        <taxon>Eubacteriales</taxon>
        <taxon>Clostridiaceae</taxon>
        <taxon>Clostridium</taxon>
    </lineage>
</organism>
<evidence type="ECO:0000313" key="1">
    <source>
        <dbReference type="EMBL" id="MBI6874932.1"/>
    </source>
</evidence>
<dbReference type="InterPro" id="IPR004027">
    <property type="entry name" value="SEC_C_motif"/>
</dbReference>
<sequence>MKEKLYSIEKKIKIQPNDQCICGSGLKYKECCLDKKFDYKTLGRNYEGRDIVFNSTEINKLYEYISNFLLKDILDKELSVSKGKEYLKHLYKNAQNGTSHFAKYVTCKKGCSGCCHIYMDCTAIEAELIREYILENFNEKQIMCLNSKIKETIDQVPEHEDILKASNKNDLINKYGAKHLPCIFLSEDNSCLIYEVRPFNCRKLISFSKNTDCMESESIVRPNISINNIVAYSINHLSMNITRYRKLKIYSKDESEYKSIYKSIQHWFSNGFSEINRTL</sequence>
<dbReference type="Gene3D" id="3.10.450.50">
    <property type="match status" value="1"/>
</dbReference>
<reference evidence="1" key="1">
    <citation type="submission" date="2020-12" db="EMBL/GenBank/DDBJ databases">
        <title>Clostridium thailandense sp. nov., a novel acetogenic bacterium isolated from peat land soil in Thailand.</title>
        <authorList>
            <person name="Chaikitkaew S."/>
            <person name="Birkeland N.K."/>
        </authorList>
    </citation>
    <scope>NUCLEOTIDE SEQUENCE</scope>
    <source>
        <strain evidence="1">DSM 17425</strain>
    </source>
</reference>
<dbReference type="RefSeq" id="WP_211144308.1">
    <property type="nucleotide sequence ID" value="NZ_JAEEGB010000037.1"/>
</dbReference>
<proteinExistence type="predicted"/>
<comment type="caution">
    <text evidence="1">The sequence shown here is derived from an EMBL/GenBank/DDBJ whole genome shotgun (WGS) entry which is preliminary data.</text>
</comment>
<dbReference type="Proteomes" id="UP000622687">
    <property type="component" value="Unassembled WGS sequence"/>
</dbReference>
<dbReference type="EMBL" id="JAEEGB010000037">
    <property type="protein sequence ID" value="MBI6874932.1"/>
    <property type="molecule type" value="Genomic_DNA"/>
</dbReference>
<dbReference type="AlphaFoldDB" id="A0A934M555"/>
<accession>A0A934M555</accession>
<protein>
    <submittedName>
        <fullName evidence="1">SEC-C domain-containing protein</fullName>
    </submittedName>
</protein>
<keyword evidence="2" id="KW-1185">Reference proteome</keyword>